<reference evidence="4 5" key="1">
    <citation type="submission" date="2014-04" db="EMBL/GenBank/DDBJ databases">
        <title>Draft genome sequence of Photobacterium halotolerans S2753: a solonamide, ngercheumicin and holomycin producer.</title>
        <authorList>
            <person name="Machado H.R."/>
            <person name="Gram L."/>
        </authorList>
    </citation>
    <scope>NUCLEOTIDE SEQUENCE [LARGE SCALE GENOMIC DNA]</scope>
    <source>
        <strain evidence="4 5">S2753</strain>
    </source>
</reference>
<dbReference type="STRING" id="1654360.EA58_03140"/>
<name>A0A066RS08_9GAMM</name>
<comment type="caution">
    <text evidence="4">The sequence shown here is derived from an EMBL/GenBank/DDBJ whole genome shotgun (WGS) entry which is preliminary data.</text>
</comment>
<gene>
    <name evidence="4" type="ORF">EA58_03140</name>
</gene>
<protein>
    <submittedName>
        <fullName evidence="4">Uncharacterized protein</fullName>
    </submittedName>
</protein>
<keyword evidence="5" id="KW-1185">Reference proteome</keyword>
<feature type="signal peptide" evidence="3">
    <location>
        <begin position="1"/>
        <end position="17"/>
    </location>
</feature>
<dbReference type="InterPro" id="IPR018635">
    <property type="entry name" value="UPF0319"/>
</dbReference>
<evidence type="ECO:0000313" key="4">
    <source>
        <dbReference type="EMBL" id="KDM93200.1"/>
    </source>
</evidence>
<sequence length="209" mass="23363">MKKLALLAALLVANVQAATLSVGDGIELLVVDGKEVNESLWSRTTEIELPAGQHQIVLRYDRELKNGSRNSIYTTRPYLFELMMPEQDVRIELPALVAYSQAQAYFQRGPEWTIVLADGSQRTLPFVEMKGDGVAAFSDMEKLVGEYNRQHGITFEQGYAVDLQQAVVEVKQDGQVEISGDALAQLKLWYSKAKPEEKAAFKAWMAKQP</sequence>
<feature type="chain" id="PRO_5001625999" evidence="3">
    <location>
        <begin position="18"/>
        <end position="209"/>
    </location>
</feature>
<dbReference type="EMBL" id="JMIB01000004">
    <property type="protein sequence ID" value="KDM93200.1"/>
    <property type="molecule type" value="Genomic_DNA"/>
</dbReference>
<organism evidence="4 5">
    <name type="scientific">Photobacterium galatheae</name>
    <dbReference type="NCBI Taxonomy" id="1654360"/>
    <lineage>
        <taxon>Bacteria</taxon>
        <taxon>Pseudomonadati</taxon>
        <taxon>Pseudomonadota</taxon>
        <taxon>Gammaproteobacteria</taxon>
        <taxon>Vibrionales</taxon>
        <taxon>Vibrionaceae</taxon>
        <taxon>Photobacterium</taxon>
    </lineage>
</organism>
<evidence type="ECO:0000313" key="5">
    <source>
        <dbReference type="Proteomes" id="UP000027192"/>
    </source>
</evidence>
<evidence type="ECO:0000256" key="1">
    <source>
        <dbReference type="ARBA" id="ARBA00008490"/>
    </source>
</evidence>
<evidence type="ECO:0000256" key="2">
    <source>
        <dbReference type="ARBA" id="ARBA00022729"/>
    </source>
</evidence>
<dbReference type="Pfam" id="PF09829">
    <property type="entry name" value="DUF2057"/>
    <property type="match status" value="1"/>
</dbReference>
<dbReference type="AlphaFoldDB" id="A0A066RS08"/>
<comment type="similarity">
    <text evidence="1">Belongs to the UPF0319 family.</text>
</comment>
<keyword evidence="2 3" id="KW-0732">Signal</keyword>
<evidence type="ECO:0000256" key="3">
    <source>
        <dbReference type="SAM" id="SignalP"/>
    </source>
</evidence>
<dbReference type="OrthoDB" id="6214779at2"/>
<proteinExistence type="inferred from homology"/>
<dbReference type="PANTHER" id="PTHR38108:SF1">
    <property type="entry name" value="UPF0319 PROTEIN YCCT"/>
    <property type="match status" value="1"/>
</dbReference>
<dbReference type="RefSeq" id="WP_036748755.1">
    <property type="nucleotide sequence ID" value="NZ_JAGSGC010000002.1"/>
</dbReference>
<accession>A0A066RS08</accession>
<dbReference type="Proteomes" id="UP000027192">
    <property type="component" value="Unassembled WGS sequence"/>
</dbReference>
<dbReference type="PANTHER" id="PTHR38108">
    <property type="entry name" value="UPF0319 PROTEIN YCCT"/>
    <property type="match status" value="1"/>
</dbReference>